<evidence type="ECO:0000259" key="1">
    <source>
        <dbReference type="PROSITE" id="PS50144"/>
    </source>
</evidence>
<proteinExistence type="predicted"/>
<dbReference type="PROSITE" id="PS50144">
    <property type="entry name" value="MATH"/>
    <property type="match status" value="1"/>
</dbReference>
<dbReference type="InterPro" id="IPR002083">
    <property type="entry name" value="MATH/TRAF_dom"/>
</dbReference>
<evidence type="ECO:0000313" key="2">
    <source>
        <dbReference type="EMBL" id="CAD1533941.1"/>
    </source>
</evidence>
<dbReference type="Pfam" id="PF22486">
    <property type="entry name" value="MATH_2"/>
    <property type="match status" value="1"/>
</dbReference>
<gene>
    <name evidence="2" type="ORF">BBRV_LOCUS14043</name>
</gene>
<feature type="domain" description="MATH" evidence="1">
    <location>
        <begin position="21"/>
        <end position="152"/>
    </location>
</feature>
<protein>
    <recommendedName>
        <fullName evidence="1">MATH domain-containing protein</fullName>
    </recommendedName>
</protein>
<organism evidence="2">
    <name type="scientific">Bracon brevicornis</name>
    <dbReference type="NCBI Taxonomy" id="1563983"/>
    <lineage>
        <taxon>Eukaryota</taxon>
        <taxon>Metazoa</taxon>
        <taxon>Ecdysozoa</taxon>
        <taxon>Arthropoda</taxon>
        <taxon>Hexapoda</taxon>
        <taxon>Insecta</taxon>
        <taxon>Pterygota</taxon>
        <taxon>Neoptera</taxon>
        <taxon>Endopterygota</taxon>
        <taxon>Hymenoptera</taxon>
        <taxon>Apocrita</taxon>
        <taxon>Ichneumonoidea</taxon>
        <taxon>Braconidae</taxon>
        <taxon>Braconinae</taxon>
        <taxon>Bracon</taxon>
    </lineage>
</organism>
<dbReference type="EMBL" id="CADCXW020000002">
    <property type="protein sequence ID" value="CAD1533941.1"/>
    <property type="molecule type" value="Genomic_DNA"/>
</dbReference>
<reference evidence="2" key="1">
    <citation type="submission" date="2020-07" db="EMBL/GenBank/DDBJ databases">
        <authorList>
            <person name="Ferguson B K."/>
        </authorList>
    </citation>
    <scope>NUCLEOTIDE SEQUENCE</scope>
    <source>
        <strain evidence="2">L06</strain>
    </source>
</reference>
<dbReference type="InterPro" id="IPR008974">
    <property type="entry name" value="TRAF-like"/>
</dbReference>
<name>A0A6V7I5T0_9HYME</name>
<dbReference type="AlphaFoldDB" id="A0A6V7I5T0"/>
<dbReference type="Gene3D" id="2.60.210.10">
    <property type="entry name" value="Apoptosis, Tumor Necrosis Factor Receptor Associated Protein 2, Chain A"/>
    <property type="match status" value="1"/>
</dbReference>
<sequence>MSPLKPPNPCKVSVINKTEVNLNFTWKISNIMNRPHKKGDRIESESFSSGLDYGDEWCLLCYPHGITEEDGDRVGIYILLKSSKKPIINAKFEVAVIDHCDDEYGERTIKCTSKVHPFAPGDDRGFSSFINRDELLDILIIFEGLLIISCNLTIVEENDMRIDPKPQASVTLANQLGIFF</sequence>
<dbReference type="SUPFAM" id="SSF49599">
    <property type="entry name" value="TRAF domain-like"/>
    <property type="match status" value="1"/>
</dbReference>
<accession>A0A6V7I5T0</accession>